<dbReference type="Gene3D" id="3.30.70.100">
    <property type="match status" value="1"/>
</dbReference>
<dbReference type="Proteomes" id="UP000236621">
    <property type="component" value="Unassembled WGS sequence"/>
</dbReference>
<evidence type="ECO:0000313" key="3">
    <source>
        <dbReference type="Proteomes" id="UP000236621"/>
    </source>
</evidence>
<dbReference type="EMBL" id="NRSZ01000298">
    <property type="protein sequence ID" value="PNY28151.1"/>
    <property type="molecule type" value="Genomic_DNA"/>
</dbReference>
<evidence type="ECO:0000313" key="2">
    <source>
        <dbReference type="EMBL" id="PNY28151.1"/>
    </source>
</evidence>
<keyword evidence="3" id="KW-1185">Reference proteome</keyword>
<accession>A0A2K3QKT5</accession>
<dbReference type="SUPFAM" id="SSF54909">
    <property type="entry name" value="Dimeric alpha+beta barrel"/>
    <property type="match status" value="1"/>
</dbReference>
<name>A0A2K3QKT5_9HYPO</name>
<proteinExistence type="predicted"/>
<feature type="domain" description="ABM" evidence="1">
    <location>
        <begin position="29"/>
        <end position="81"/>
    </location>
</feature>
<dbReference type="OrthoDB" id="3830579at2759"/>
<dbReference type="AlphaFoldDB" id="A0A2K3QKT5"/>
<dbReference type="Pfam" id="PF03992">
    <property type="entry name" value="ABM"/>
    <property type="match status" value="1"/>
</dbReference>
<organism evidence="2 3">
    <name type="scientific">Tolypocladium capitatum</name>
    <dbReference type="NCBI Taxonomy" id="45235"/>
    <lineage>
        <taxon>Eukaryota</taxon>
        <taxon>Fungi</taxon>
        <taxon>Dikarya</taxon>
        <taxon>Ascomycota</taxon>
        <taxon>Pezizomycotina</taxon>
        <taxon>Sordariomycetes</taxon>
        <taxon>Hypocreomycetidae</taxon>
        <taxon>Hypocreales</taxon>
        <taxon>Ophiocordycipitaceae</taxon>
        <taxon>Tolypocladium</taxon>
    </lineage>
</organism>
<evidence type="ECO:0000259" key="1">
    <source>
        <dbReference type="Pfam" id="PF03992"/>
    </source>
</evidence>
<comment type="caution">
    <text evidence="2">The sequence shown here is derived from an EMBL/GenBank/DDBJ whole genome shotgun (WGS) entry which is preliminary data.</text>
</comment>
<dbReference type="InterPro" id="IPR011008">
    <property type="entry name" value="Dimeric_a/b-barrel"/>
</dbReference>
<gene>
    <name evidence="2" type="ORF">TCAP_01916</name>
</gene>
<protein>
    <recommendedName>
        <fullName evidence="1">ABM domain-containing protein</fullName>
    </recommendedName>
</protein>
<reference evidence="2 3" key="1">
    <citation type="submission" date="2017-08" db="EMBL/GenBank/DDBJ databases">
        <title>Harnessing the power of phylogenomics to disentangle the directionality and signatures of interkingdom host jumping in the parasitic fungal genus Tolypocladium.</title>
        <authorList>
            <person name="Quandt C.A."/>
            <person name="Patterson W."/>
            <person name="Spatafora J.W."/>
        </authorList>
    </citation>
    <scope>NUCLEOTIDE SEQUENCE [LARGE SCALE GENOMIC DNA]</scope>
    <source>
        <strain evidence="2 3">CBS 113982</strain>
    </source>
</reference>
<sequence length="214" mass="23019">MAPQECVQVATLNFKPSLQPDPSQPPASFTDVSAQLQAVPGVEAVYLGQQMERPATWTWAVRWASAAALDAFLASPSFTGWLASFRAIADSYILSEALLRGDVGAALDAPCTEVFTAYGTADGFLESRMAPFAANVDAGRLPGHHGSAFGQLDILTQHGVTAPDGNKLAIILGWDTKEAHLAQRGDGKLIDNNIHYLRDDRQSVDLYHVKLTKL</sequence>
<dbReference type="InterPro" id="IPR007138">
    <property type="entry name" value="ABM_dom"/>
</dbReference>
<dbReference type="STRING" id="45235.A0A2K3QKT5"/>